<evidence type="ECO:0000313" key="14">
    <source>
        <dbReference type="Proteomes" id="UP000886803"/>
    </source>
</evidence>
<evidence type="ECO:0000256" key="11">
    <source>
        <dbReference type="HAMAP-Rule" id="MF_00224"/>
    </source>
</evidence>
<evidence type="ECO:0000256" key="1">
    <source>
        <dbReference type="ARBA" id="ARBA00003616"/>
    </source>
</evidence>
<dbReference type="NCBIfam" id="TIGR01037">
    <property type="entry name" value="pyrD_sub1_fam"/>
    <property type="match status" value="1"/>
</dbReference>
<evidence type="ECO:0000259" key="12">
    <source>
        <dbReference type="Pfam" id="PF01180"/>
    </source>
</evidence>
<dbReference type="GO" id="GO:0006207">
    <property type="term" value="P:'de novo' pyrimidine nucleobase biosynthetic process"/>
    <property type="evidence" value="ECO:0007669"/>
    <property type="project" value="InterPro"/>
</dbReference>
<comment type="catalytic activity">
    <reaction evidence="10">
        <text>(S)-dihydroorotate + NAD(+) = orotate + NADH + H(+)</text>
        <dbReference type="Rhea" id="RHEA:13513"/>
        <dbReference type="ChEBI" id="CHEBI:15378"/>
        <dbReference type="ChEBI" id="CHEBI:30839"/>
        <dbReference type="ChEBI" id="CHEBI:30864"/>
        <dbReference type="ChEBI" id="CHEBI:57540"/>
        <dbReference type="ChEBI" id="CHEBI:57945"/>
        <dbReference type="EC" id="1.3.1.14"/>
    </reaction>
</comment>
<feature type="binding site" evidence="11">
    <location>
        <position position="50"/>
    </location>
    <ligand>
        <name>substrate</name>
    </ligand>
</feature>
<feature type="binding site" evidence="11">
    <location>
        <position position="221"/>
    </location>
    <ligand>
        <name>FMN</name>
        <dbReference type="ChEBI" id="CHEBI:58210"/>
    </ligand>
</feature>
<feature type="binding site" evidence="11">
    <location>
        <position position="26"/>
    </location>
    <ligand>
        <name>FMN</name>
        <dbReference type="ChEBI" id="CHEBI:58210"/>
    </ligand>
</feature>
<feature type="domain" description="Dihydroorotate dehydrogenase catalytic" evidence="12">
    <location>
        <begin position="9"/>
        <end position="290"/>
    </location>
</feature>
<keyword evidence="8 11" id="KW-0665">Pyrimidine biosynthesis</keyword>
<protein>
    <recommendedName>
        <fullName evidence="11">Dihydroorotate dehydrogenase</fullName>
        <shortName evidence="11">DHOD</shortName>
        <shortName evidence="11">DHODase</shortName>
        <shortName evidence="11">DHOdehase</shortName>
        <ecNumber evidence="11">1.3.-.-</ecNumber>
    </recommendedName>
</protein>
<comment type="caution">
    <text evidence="13">The sequence shown here is derived from an EMBL/GenBank/DDBJ whole genome shotgun (WGS) entry which is preliminary data.</text>
</comment>
<dbReference type="Pfam" id="PF01180">
    <property type="entry name" value="DHO_dh"/>
    <property type="match status" value="1"/>
</dbReference>
<dbReference type="GO" id="GO:0004589">
    <property type="term" value="F:dihydroorotate dehydrogenase (NAD+) activity"/>
    <property type="evidence" value="ECO:0007669"/>
    <property type="project" value="UniProtKB-EC"/>
</dbReference>
<feature type="binding site" evidence="11">
    <location>
        <position position="131"/>
    </location>
    <ligand>
        <name>substrate</name>
    </ligand>
</feature>
<dbReference type="Proteomes" id="UP000886803">
    <property type="component" value="Unassembled WGS sequence"/>
</dbReference>
<dbReference type="GO" id="GO:0005737">
    <property type="term" value="C:cytoplasm"/>
    <property type="evidence" value="ECO:0007669"/>
    <property type="project" value="UniProtKB-SubCell"/>
</dbReference>
<feature type="binding site" evidence="11">
    <location>
        <begin position="50"/>
        <end position="51"/>
    </location>
    <ligand>
        <name>FMN</name>
        <dbReference type="ChEBI" id="CHEBI:58210"/>
    </ligand>
</feature>
<feature type="binding site" evidence="11">
    <location>
        <begin position="74"/>
        <end position="78"/>
    </location>
    <ligand>
        <name>substrate</name>
    </ligand>
</feature>
<keyword evidence="5 11" id="KW-0963">Cytoplasm</keyword>
<comment type="cofactor">
    <cofactor evidence="11">
        <name>FMN</name>
        <dbReference type="ChEBI" id="CHEBI:58210"/>
    </cofactor>
    <text evidence="11">Binds 1 FMN per subunit.</text>
</comment>
<gene>
    <name evidence="11" type="primary">pyrD</name>
    <name evidence="13" type="ORF">H9945_05850</name>
</gene>
<organism evidence="13 14">
    <name type="scientific">Candidatus Gemmiger avicola</name>
    <dbReference type="NCBI Taxonomy" id="2838605"/>
    <lineage>
        <taxon>Bacteria</taxon>
        <taxon>Bacillati</taxon>
        <taxon>Bacillota</taxon>
        <taxon>Clostridia</taxon>
        <taxon>Eubacteriales</taxon>
        <taxon>Gemmiger</taxon>
    </lineage>
</organism>
<name>A0A9D2M807_9FIRM</name>
<evidence type="ECO:0000256" key="5">
    <source>
        <dbReference type="ARBA" id="ARBA00022490"/>
    </source>
</evidence>
<comment type="catalytic activity">
    <reaction evidence="11">
        <text>(S)-dihydroorotate + A = orotate + AH2</text>
        <dbReference type="Rhea" id="RHEA:18073"/>
        <dbReference type="ChEBI" id="CHEBI:13193"/>
        <dbReference type="ChEBI" id="CHEBI:17499"/>
        <dbReference type="ChEBI" id="CHEBI:30839"/>
        <dbReference type="ChEBI" id="CHEBI:30864"/>
    </reaction>
</comment>
<evidence type="ECO:0000256" key="4">
    <source>
        <dbReference type="ARBA" id="ARBA00008008"/>
    </source>
</evidence>
<dbReference type="PANTHER" id="PTHR48109:SF1">
    <property type="entry name" value="DIHYDROOROTATE DEHYDROGENASE (FUMARATE)"/>
    <property type="match status" value="1"/>
</dbReference>
<dbReference type="EMBL" id="DWYG01000092">
    <property type="protein sequence ID" value="HJB42008.1"/>
    <property type="molecule type" value="Genomic_DNA"/>
</dbReference>
<accession>A0A9D2M807</accession>
<keyword evidence="9 11" id="KW-0560">Oxidoreductase</keyword>
<keyword evidence="6 11" id="KW-0285">Flavoprotein</keyword>
<evidence type="ECO:0000256" key="9">
    <source>
        <dbReference type="ARBA" id="ARBA00023002"/>
    </source>
</evidence>
<comment type="function">
    <text evidence="1">Catalyzes the conversion of dihydroorotate to orotate with NAD(+) as electron acceptor.</text>
</comment>
<dbReference type="InterPro" id="IPR013785">
    <property type="entry name" value="Aldolase_TIM"/>
</dbReference>
<dbReference type="PROSITE" id="PS00912">
    <property type="entry name" value="DHODEHASE_2"/>
    <property type="match status" value="1"/>
</dbReference>
<dbReference type="InterPro" id="IPR033888">
    <property type="entry name" value="DHOD_1B"/>
</dbReference>
<reference evidence="13" key="2">
    <citation type="submission" date="2021-04" db="EMBL/GenBank/DDBJ databases">
        <authorList>
            <person name="Gilroy R."/>
        </authorList>
    </citation>
    <scope>NUCLEOTIDE SEQUENCE</scope>
    <source>
        <strain evidence="13">ChiBcec8-13705</strain>
    </source>
</reference>
<keyword evidence="7 11" id="KW-0288">FMN</keyword>
<feature type="binding site" evidence="11">
    <location>
        <position position="169"/>
    </location>
    <ligand>
        <name>FMN</name>
        <dbReference type="ChEBI" id="CHEBI:58210"/>
    </ligand>
</feature>
<dbReference type="EC" id="1.3.-.-" evidence="11"/>
<sequence length="308" mass="32385">MTERANVDLRVNLAGRTLAGPVVAASGTFGFGPEYAGIEDLRVLGGISGKGLTLHGQPGNPGERLLETPAGLMNSIGLQNPGVQHFIDHELPAMKTLGTTVWANLGGHTVEENVEGARLLCEAGIDFLELNISCPNVKQGGLAFGIRAQDAQEVVSAVRKECTVPLIVKLSPQAEKLVDMCQAVEAAGADGISLCNTFQACAIDIERRRPVFANTFAGLSGPAIRPIALRMVWQAVGAVKIPVVGLGGILTGRDALEFIMAGATAVQVGTANFQDPRACERITGEIASWMETHGVRTLDEIRGCARQA</sequence>
<dbReference type="InterPro" id="IPR049622">
    <property type="entry name" value="Dihydroorotate_DH_I"/>
</dbReference>
<evidence type="ECO:0000256" key="2">
    <source>
        <dbReference type="ARBA" id="ARBA00004496"/>
    </source>
</evidence>
<dbReference type="GO" id="GO:0044205">
    <property type="term" value="P:'de novo' UMP biosynthetic process"/>
    <property type="evidence" value="ECO:0007669"/>
    <property type="project" value="UniProtKB-UniRule"/>
</dbReference>
<dbReference type="Gene3D" id="3.20.20.70">
    <property type="entry name" value="Aldolase class I"/>
    <property type="match status" value="1"/>
</dbReference>
<evidence type="ECO:0000256" key="6">
    <source>
        <dbReference type="ARBA" id="ARBA00022630"/>
    </source>
</evidence>
<dbReference type="SUPFAM" id="SSF51395">
    <property type="entry name" value="FMN-linked oxidoreductases"/>
    <property type="match status" value="1"/>
</dbReference>
<dbReference type="NCBIfam" id="NF005574">
    <property type="entry name" value="PRK07259.1"/>
    <property type="match status" value="1"/>
</dbReference>
<reference evidence="13" key="1">
    <citation type="journal article" date="2021" name="PeerJ">
        <title>Extensive microbial diversity within the chicken gut microbiome revealed by metagenomics and culture.</title>
        <authorList>
            <person name="Gilroy R."/>
            <person name="Ravi A."/>
            <person name="Getino M."/>
            <person name="Pursley I."/>
            <person name="Horton D.L."/>
            <person name="Alikhan N.F."/>
            <person name="Baker D."/>
            <person name="Gharbi K."/>
            <person name="Hall N."/>
            <person name="Watson M."/>
            <person name="Adriaenssens E.M."/>
            <person name="Foster-Nyarko E."/>
            <person name="Jarju S."/>
            <person name="Secka A."/>
            <person name="Antonio M."/>
            <person name="Oren A."/>
            <person name="Chaudhuri R.R."/>
            <person name="La Ragione R."/>
            <person name="Hildebrand F."/>
            <person name="Pallen M.J."/>
        </authorList>
    </citation>
    <scope>NUCLEOTIDE SEQUENCE</scope>
    <source>
        <strain evidence="13">ChiBcec8-13705</strain>
    </source>
</reference>
<dbReference type="InterPro" id="IPR001295">
    <property type="entry name" value="Dihydroorotate_DH_CS"/>
</dbReference>
<evidence type="ECO:0000313" key="13">
    <source>
        <dbReference type="EMBL" id="HJB42008.1"/>
    </source>
</evidence>
<comment type="similarity">
    <text evidence="4 11">Belongs to the dihydroorotate dehydrogenase family. Type 1 subfamily.</text>
</comment>
<evidence type="ECO:0000256" key="7">
    <source>
        <dbReference type="ARBA" id="ARBA00022643"/>
    </source>
</evidence>
<feature type="binding site" evidence="11">
    <location>
        <begin position="247"/>
        <end position="248"/>
    </location>
    <ligand>
        <name>FMN</name>
        <dbReference type="ChEBI" id="CHEBI:58210"/>
    </ligand>
</feature>
<evidence type="ECO:0000256" key="3">
    <source>
        <dbReference type="ARBA" id="ARBA00004715"/>
    </source>
</evidence>
<feature type="binding site" evidence="11">
    <location>
        <begin position="196"/>
        <end position="197"/>
    </location>
    <ligand>
        <name>substrate</name>
    </ligand>
</feature>
<dbReference type="PANTHER" id="PTHR48109">
    <property type="entry name" value="DIHYDROOROTATE DEHYDROGENASE (QUINONE), MITOCHONDRIAL-RELATED"/>
    <property type="match status" value="1"/>
</dbReference>
<feature type="binding site" evidence="11">
    <location>
        <position position="131"/>
    </location>
    <ligand>
        <name>FMN</name>
        <dbReference type="ChEBI" id="CHEBI:58210"/>
    </ligand>
</feature>
<dbReference type="CDD" id="cd04740">
    <property type="entry name" value="DHOD_1B_like"/>
    <property type="match status" value="1"/>
</dbReference>
<comment type="subcellular location">
    <subcellularLocation>
        <location evidence="2 11">Cytoplasm</location>
    </subcellularLocation>
</comment>
<evidence type="ECO:0000256" key="10">
    <source>
        <dbReference type="ARBA" id="ARBA00048996"/>
    </source>
</evidence>
<feature type="binding site" evidence="11">
    <location>
        <begin position="269"/>
        <end position="270"/>
    </location>
    <ligand>
        <name>FMN</name>
        <dbReference type="ChEBI" id="CHEBI:58210"/>
    </ligand>
</feature>
<feature type="binding site" evidence="11">
    <location>
        <position position="104"/>
    </location>
    <ligand>
        <name>FMN</name>
        <dbReference type="ChEBI" id="CHEBI:58210"/>
    </ligand>
</feature>
<dbReference type="InterPro" id="IPR024920">
    <property type="entry name" value="Dihydroorotate_DH_1"/>
</dbReference>
<dbReference type="InterPro" id="IPR005720">
    <property type="entry name" value="Dihydroorotate_DH_cat"/>
</dbReference>
<dbReference type="InterPro" id="IPR012135">
    <property type="entry name" value="Dihydroorotate_DH_1_2"/>
</dbReference>
<dbReference type="PIRSF" id="PIRSF000164">
    <property type="entry name" value="DHO_oxidase"/>
    <property type="match status" value="1"/>
</dbReference>
<comment type="caution">
    <text evidence="11">Lacks conserved residue(s) required for the propagation of feature annotation.</text>
</comment>
<dbReference type="HAMAP" id="MF_00224">
    <property type="entry name" value="DHO_dh_type1"/>
    <property type="match status" value="1"/>
</dbReference>
<proteinExistence type="inferred from homology"/>
<evidence type="ECO:0000256" key="8">
    <source>
        <dbReference type="ARBA" id="ARBA00022975"/>
    </source>
</evidence>
<feature type="active site" description="Nucleophile" evidence="11">
    <location>
        <position position="134"/>
    </location>
</feature>
<dbReference type="InterPro" id="IPR050074">
    <property type="entry name" value="DHO_dehydrogenase"/>
</dbReference>
<comment type="pathway">
    <text evidence="3">Pyrimidine metabolism; UMP biosynthesis via de novo pathway; orotate from (S)-dihydroorotate (NAD(+) route): step 1/1.</text>
</comment>
<dbReference type="AlphaFoldDB" id="A0A9D2M807"/>